<accession>C2KWV7</accession>
<feature type="non-terminal residue" evidence="5">
    <location>
        <position position="63"/>
    </location>
</feature>
<name>C2KWV7_9FIRM</name>
<evidence type="ECO:0000256" key="3">
    <source>
        <dbReference type="PROSITE-ProRule" id="PRU00169"/>
    </source>
</evidence>
<protein>
    <recommendedName>
        <fullName evidence="1">Stage 0 sporulation protein A homolog</fullName>
    </recommendedName>
</protein>
<dbReference type="STRING" id="585501.HMPREF6123_0976"/>
<feature type="domain" description="Response regulatory" evidence="4">
    <location>
        <begin position="25"/>
        <end position="63"/>
    </location>
</feature>
<sequence>MIKAGCKIFVRCFQGWWKRSKMSQRVVIVDDELIPRKIAEKALKDHYQVSTYDNAKTALEDLP</sequence>
<dbReference type="InterPro" id="IPR001789">
    <property type="entry name" value="Sig_transdc_resp-reg_receiver"/>
</dbReference>
<dbReference type="Gene3D" id="3.40.50.2300">
    <property type="match status" value="1"/>
</dbReference>
<evidence type="ECO:0000259" key="4">
    <source>
        <dbReference type="PROSITE" id="PS50110"/>
    </source>
</evidence>
<comment type="caution">
    <text evidence="3">Lacks conserved residue(s) required for the propagation of feature annotation.</text>
</comment>
<dbReference type="EMBL" id="ACKX01000092">
    <property type="protein sequence ID" value="EEJ51738.1"/>
    <property type="molecule type" value="Genomic_DNA"/>
</dbReference>
<comment type="function">
    <text evidence="2">May play the central regulatory role in sporulation. It may be an element of the effector pathway responsible for the activation of sporulation genes in response to nutritional stress. Spo0A may act in concert with spo0H (a sigma factor) to control the expression of some genes that are critical to the sporulation process.</text>
</comment>
<dbReference type="InParanoid" id="C2KWV7"/>
<evidence type="ECO:0000313" key="5">
    <source>
        <dbReference type="EMBL" id="EEJ51738.1"/>
    </source>
</evidence>
<dbReference type="GO" id="GO:0000160">
    <property type="term" value="P:phosphorelay signal transduction system"/>
    <property type="evidence" value="ECO:0007669"/>
    <property type="project" value="InterPro"/>
</dbReference>
<dbReference type="HOGENOM" id="CLU_2891180_0_0_9"/>
<keyword evidence="6" id="KW-1185">Reference proteome</keyword>
<reference evidence="5 6" key="1">
    <citation type="submission" date="2009-04" db="EMBL/GenBank/DDBJ databases">
        <authorList>
            <person name="Qin X."/>
            <person name="Bachman B."/>
            <person name="Battles P."/>
            <person name="Bell A."/>
            <person name="Bess C."/>
            <person name="Bickham C."/>
            <person name="Chaboub L."/>
            <person name="Chen D."/>
            <person name="Coyle M."/>
            <person name="Deiros D.R."/>
            <person name="Dinh H."/>
            <person name="Forbes L."/>
            <person name="Fowler G."/>
            <person name="Francisco L."/>
            <person name="Fu Q."/>
            <person name="Gubbala S."/>
            <person name="Hale W."/>
            <person name="Han Y."/>
            <person name="Hemphill L."/>
            <person name="Highlander S.K."/>
            <person name="Hirani K."/>
            <person name="Hogues M."/>
            <person name="Jackson L."/>
            <person name="Jakkamsetti A."/>
            <person name="Javaid M."/>
            <person name="Jiang H."/>
            <person name="Korchina V."/>
            <person name="Kovar C."/>
            <person name="Lara F."/>
            <person name="Lee S."/>
            <person name="Mata R."/>
            <person name="Mathew T."/>
            <person name="Moen C."/>
            <person name="Morales K."/>
            <person name="Munidasa M."/>
            <person name="Nazareth L."/>
            <person name="Ngo R."/>
            <person name="Nguyen L."/>
            <person name="Okwuonu G."/>
            <person name="Ongeri F."/>
            <person name="Patil S."/>
            <person name="Petrosino J."/>
            <person name="Pham C."/>
            <person name="Pham P."/>
            <person name="Pu L.-L."/>
            <person name="Puazo M."/>
            <person name="Raj R."/>
            <person name="Reid J."/>
            <person name="Rouhana J."/>
            <person name="Saada N."/>
            <person name="Shang Y."/>
            <person name="Simmons D."/>
            <person name="Thornton R."/>
            <person name="Warren J."/>
            <person name="Weissenberger G."/>
            <person name="Zhang J."/>
            <person name="Zhang L."/>
            <person name="Zhou C."/>
            <person name="Zhu D."/>
            <person name="Muzny D."/>
            <person name="Worley K."/>
            <person name="Gibbs R."/>
        </authorList>
    </citation>
    <scope>NUCLEOTIDE SEQUENCE [LARGE SCALE GENOMIC DNA]</scope>
    <source>
        <strain evidence="5 6">F0268</strain>
    </source>
</reference>
<dbReference type="SUPFAM" id="SSF52172">
    <property type="entry name" value="CheY-like"/>
    <property type="match status" value="1"/>
</dbReference>
<organism evidence="5 6">
    <name type="scientific">Oribacterium sinus F0268</name>
    <dbReference type="NCBI Taxonomy" id="585501"/>
    <lineage>
        <taxon>Bacteria</taxon>
        <taxon>Bacillati</taxon>
        <taxon>Bacillota</taxon>
        <taxon>Clostridia</taxon>
        <taxon>Lachnospirales</taxon>
        <taxon>Lachnospiraceae</taxon>
        <taxon>Oribacterium</taxon>
    </lineage>
</organism>
<comment type="caution">
    <text evidence="5">The sequence shown here is derived from an EMBL/GenBank/DDBJ whole genome shotgun (WGS) entry which is preliminary data.</text>
</comment>
<dbReference type="Proteomes" id="UP000004121">
    <property type="component" value="Unassembled WGS sequence"/>
</dbReference>
<dbReference type="PROSITE" id="PS50110">
    <property type="entry name" value="RESPONSE_REGULATORY"/>
    <property type="match status" value="1"/>
</dbReference>
<evidence type="ECO:0000256" key="1">
    <source>
        <dbReference type="ARBA" id="ARBA00018672"/>
    </source>
</evidence>
<evidence type="ECO:0000313" key="6">
    <source>
        <dbReference type="Proteomes" id="UP000004121"/>
    </source>
</evidence>
<gene>
    <name evidence="5" type="ORF">HMPREF6123_0976</name>
</gene>
<proteinExistence type="predicted"/>
<dbReference type="InterPro" id="IPR011006">
    <property type="entry name" value="CheY-like_superfamily"/>
</dbReference>
<dbReference type="AlphaFoldDB" id="C2KWV7"/>
<evidence type="ECO:0000256" key="2">
    <source>
        <dbReference type="ARBA" id="ARBA00024867"/>
    </source>
</evidence>